<evidence type="ECO:0000256" key="4">
    <source>
        <dbReference type="PROSITE-ProRule" id="PRU00473"/>
    </source>
</evidence>
<comment type="caution">
    <text evidence="8">The sequence shown here is derived from an EMBL/GenBank/DDBJ whole genome shotgun (WGS) entry which is preliminary data.</text>
</comment>
<evidence type="ECO:0000313" key="8">
    <source>
        <dbReference type="EMBL" id="TSE11531.1"/>
    </source>
</evidence>
<keyword evidence="9" id="KW-1185">Reference proteome</keyword>
<organism evidence="8 9">
    <name type="scientific">Aquimarina algiphila</name>
    <dbReference type="NCBI Taxonomy" id="2047982"/>
    <lineage>
        <taxon>Bacteria</taxon>
        <taxon>Pseudomonadati</taxon>
        <taxon>Bacteroidota</taxon>
        <taxon>Flavobacteriia</taxon>
        <taxon>Flavobacteriales</taxon>
        <taxon>Flavobacteriaceae</taxon>
        <taxon>Aquimarina</taxon>
    </lineage>
</organism>
<dbReference type="PANTHER" id="PTHR30329">
    <property type="entry name" value="STATOR ELEMENT OF FLAGELLAR MOTOR COMPLEX"/>
    <property type="match status" value="1"/>
</dbReference>
<dbReference type="InterPro" id="IPR006664">
    <property type="entry name" value="OMP_bac"/>
</dbReference>
<dbReference type="GO" id="GO:0009279">
    <property type="term" value="C:cell outer membrane"/>
    <property type="evidence" value="ECO:0007669"/>
    <property type="project" value="UniProtKB-SubCell"/>
</dbReference>
<dbReference type="PROSITE" id="PS51123">
    <property type="entry name" value="OMPA_2"/>
    <property type="match status" value="1"/>
</dbReference>
<dbReference type="InterPro" id="IPR006665">
    <property type="entry name" value="OmpA-like"/>
</dbReference>
<keyword evidence="3" id="KW-0998">Cell outer membrane</keyword>
<reference evidence="8 9" key="1">
    <citation type="submission" date="2019-07" db="EMBL/GenBank/DDBJ databases">
        <title>The draft genome sequence of Aquimarina algiphila M91.</title>
        <authorList>
            <person name="Meng X."/>
        </authorList>
    </citation>
    <scope>NUCLEOTIDE SEQUENCE [LARGE SCALE GENOMIC DNA]</scope>
    <source>
        <strain evidence="8 9">M91</strain>
    </source>
</reference>
<sequence>MKGLFSFLFFLLFAWLGIWWYYSCDWCAKNLDKDTVIVKDEIDSEADALAKKAYEDSIANLNNSQVGLFAKDNKNQEVFRYYENFRINNGNGNVHIPSTLEGFDSQVANYLGKHQDQELVITGLENSIDIEDTSKLGISRANFIKDILVSAGVNANRIVIKTELKEYTYNDDGTYNGGILLNFGDLDTSRLEEVEKSIANRTLYSSFAQKTFQPDATLSNYALELKSYLEKYPNKTVSIIGHTDNVGEKEANLWFGQQRANNVRDYLISQGISKEKIKASSQGESNPIAVNDSEENKAKNRRIEITVN</sequence>
<gene>
    <name evidence="8" type="ORF">FOF46_00705</name>
</gene>
<dbReference type="Gene3D" id="3.30.1330.60">
    <property type="entry name" value="OmpA-like domain"/>
    <property type="match status" value="2"/>
</dbReference>
<feature type="domain" description="OmpA-like" evidence="7">
    <location>
        <begin position="194"/>
        <end position="308"/>
    </location>
</feature>
<keyword evidence="6" id="KW-0812">Transmembrane</keyword>
<dbReference type="SUPFAM" id="SSF103088">
    <property type="entry name" value="OmpA-like"/>
    <property type="match status" value="2"/>
</dbReference>
<dbReference type="InterPro" id="IPR036737">
    <property type="entry name" value="OmpA-like_sf"/>
</dbReference>
<dbReference type="CDD" id="cd07185">
    <property type="entry name" value="OmpA_C-like"/>
    <property type="match status" value="1"/>
</dbReference>
<evidence type="ECO:0000313" key="9">
    <source>
        <dbReference type="Proteomes" id="UP000318833"/>
    </source>
</evidence>
<evidence type="ECO:0000259" key="7">
    <source>
        <dbReference type="PROSITE" id="PS51123"/>
    </source>
</evidence>
<protein>
    <submittedName>
        <fullName evidence="8">OmpA family protein</fullName>
    </submittedName>
</protein>
<evidence type="ECO:0000256" key="6">
    <source>
        <dbReference type="SAM" id="Phobius"/>
    </source>
</evidence>
<proteinExistence type="predicted"/>
<dbReference type="PANTHER" id="PTHR30329:SF21">
    <property type="entry name" value="LIPOPROTEIN YIAD-RELATED"/>
    <property type="match status" value="1"/>
</dbReference>
<keyword evidence="2 4" id="KW-0472">Membrane</keyword>
<dbReference type="InterPro" id="IPR050330">
    <property type="entry name" value="Bact_OuterMem_StrucFunc"/>
</dbReference>
<dbReference type="Proteomes" id="UP000318833">
    <property type="component" value="Unassembled WGS sequence"/>
</dbReference>
<dbReference type="AlphaFoldDB" id="A0A554VS66"/>
<keyword evidence="6" id="KW-1133">Transmembrane helix</keyword>
<dbReference type="RefSeq" id="WP_143915120.1">
    <property type="nucleotide sequence ID" value="NZ_CANMIK010000004.1"/>
</dbReference>
<dbReference type="OrthoDB" id="9763897at2"/>
<evidence type="ECO:0000256" key="3">
    <source>
        <dbReference type="ARBA" id="ARBA00023237"/>
    </source>
</evidence>
<dbReference type="Pfam" id="PF00691">
    <property type="entry name" value="OmpA"/>
    <property type="match status" value="1"/>
</dbReference>
<comment type="subcellular location">
    <subcellularLocation>
        <location evidence="1">Cell outer membrane</location>
    </subcellularLocation>
</comment>
<feature type="transmembrane region" description="Helical" evidence="6">
    <location>
        <begin position="5"/>
        <end position="22"/>
    </location>
</feature>
<dbReference type="EMBL" id="VLNR01000001">
    <property type="protein sequence ID" value="TSE11531.1"/>
    <property type="molecule type" value="Genomic_DNA"/>
</dbReference>
<accession>A0A554VS66</accession>
<evidence type="ECO:0000256" key="1">
    <source>
        <dbReference type="ARBA" id="ARBA00004442"/>
    </source>
</evidence>
<dbReference type="PRINTS" id="PR01021">
    <property type="entry name" value="OMPADOMAIN"/>
</dbReference>
<evidence type="ECO:0000256" key="2">
    <source>
        <dbReference type="ARBA" id="ARBA00023136"/>
    </source>
</evidence>
<evidence type="ECO:0000256" key="5">
    <source>
        <dbReference type="SAM" id="MobiDB-lite"/>
    </source>
</evidence>
<name>A0A554VS66_9FLAO</name>
<feature type="region of interest" description="Disordered" evidence="5">
    <location>
        <begin position="278"/>
        <end position="299"/>
    </location>
</feature>